<accession>A0ABD3QWA4</accession>
<dbReference type="GO" id="GO:0000154">
    <property type="term" value="P:rRNA modification"/>
    <property type="evidence" value="ECO:0007669"/>
    <property type="project" value="UniProtKB-UniRule"/>
</dbReference>
<evidence type="ECO:0000256" key="4">
    <source>
        <dbReference type="ARBA" id="ARBA00022694"/>
    </source>
</evidence>
<feature type="domain" description="Possible tRNA binding" evidence="14">
    <location>
        <begin position="1028"/>
        <end position="1201"/>
    </location>
</feature>
<feature type="binding site" evidence="9">
    <location>
        <begin position="782"/>
        <end position="784"/>
    </location>
    <ligand>
        <name>acetyl-CoA</name>
        <dbReference type="ChEBI" id="CHEBI:57288"/>
    </ligand>
</feature>
<dbReference type="InterPro" id="IPR013562">
    <property type="entry name" value="TmcA/NAT10_N"/>
</dbReference>
<dbReference type="InterPro" id="IPR032672">
    <property type="entry name" value="TmcA/NAT10/Kre33"/>
</dbReference>
<keyword evidence="16" id="KW-1185">Reference proteome</keyword>
<keyword evidence="3 9" id="KW-0808">Transferase</keyword>
<evidence type="ECO:0000259" key="13">
    <source>
        <dbReference type="Pfam" id="PF13718"/>
    </source>
</evidence>
<feature type="region of interest" description="Disordered" evidence="10">
    <location>
        <begin position="1250"/>
        <end position="1298"/>
    </location>
</feature>
<evidence type="ECO:0000256" key="7">
    <source>
        <dbReference type="ARBA" id="ARBA00023242"/>
    </source>
</evidence>
<evidence type="ECO:0000259" key="14">
    <source>
        <dbReference type="Pfam" id="PF13725"/>
    </source>
</evidence>
<dbReference type="InterPro" id="IPR007807">
    <property type="entry name" value="TcmA/NAT10_helicase"/>
</dbReference>
<dbReference type="InterPro" id="IPR027992">
    <property type="entry name" value="tRNA_bind_dom"/>
</dbReference>
<dbReference type="EMBL" id="JABMIG020000007">
    <property type="protein sequence ID" value="KAL3804473.1"/>
    <property type="molecule type" value="Genomic_DNA"/>
</dbReference>
<dbReference type="InterPro" id="IPR027417">
    <property type="entry name" value="P-loop_NTPase"/>
</dbReference>
<evidence type="ECO:0000313" key="15">
    <source>
        <dbReference type="EMBL" id="KAL3804473.1"/>
    </source>
</evidence>
<sequence>MFQRSKPSSTPSSQAPRIMVRKKLDERIRTLLTHCIQSNTRGLLLLVGDHGKDQIPNLYQILHRTADMSKSERVANSSSVLWCYKKELGFSTHRKKRMEKIKRDKRRGLLKNGGAASAAGEPEQDNFELFLGNTDITWCYYKDSHRVLGTTHSLLVLQDFEALTPNIMARTIETVQGGGLVVFLLRTVKSLKQLYAMTMDVHSRYRTESSGDIVPRFNERFILSLGSCANCLVCDDELNILPLSKKTLARLTKLGTSSSTSSKKHNDVGGQVVSFKTDDDLQLVKLKQTLADTPHVGKLVELTKTLDQARAVLTFLEACADRDKKSNGSKASSPTPLANALASGKSTTVSLTAPRGRGKSAALGLCLAGAVSFGFNSIVVTAPEPENLVAVFTFLIEGLKALKYQEHYDYTIGYNYGMDTGDGNNKGEKAGRDNIKCVVSVDIHGRGTQRQSVRYVRPMDVDKFVGAELVAVDEAAAIPLPVVRKLMRMNATSHGGGRGKGSSAISGDVEDRRLTFLSSTINGYEGTGRALSLKLIKELRDSSVKGRDATDAAKFASADIVGASSNKGEAKVHEKRWAAESEAAKGVSSNTNGPLKELELSHPIRYSLGDPVEQWLNNLLCLDCDSFDYNNTLGTNSNGKDSLSLKGGAPAPAECELYHVNRDALFSYHRLSESFLQKLWGLYTSAHYKNTPNDLQMLSDAPAHNVFVLLGPTAESDGREDALPDILAIVQTSLEGKISRKTIQAQLARGHRSAGDLIPWTMSQQFGDGNFAQLSGARVVRVAVHPEVQGLGYGSRAMELLYRYYNGEMVDLSGGDDDASGSENEGDSSSDETPSESDEENEPATKSALIHKEALKPRKKLVSRDTLSFALFSFLAIILITASFDVQPPLLLPLSAIPTPRLDWIGTSFGLTPALHNFWQRKVGMTLLYLRQTSNELTGEHSAIMIRALPKRSGWDDAWLPAFGVDARRRIGKLLGGAFREMDVSLAVSLLGDVTSSFGAWSKCDGVEEEGGDSDRQKVDRTALQEIKKRSGTQSTKLTSSELHYHLTPHDLQRLELYSRNLCDHHLIGDLVSSLSQLYFTGRMGHNFRLSSVQAALLCGLGLQHKSIDHLTSELNLPTNQVLAMFNKAVKKMSLAFNQILVEEESKKMLGTDALKKAEIKVQSMRDVVGQTLDEDAQEGAVVAMEALKKSNDESSRKNGLNSGITGTKLVPEIMDPEIMKYALRGTDEEWANALKNKDVDSSTVQIRRTEAVNTPSKRKAEDSASILESIMKSEKGASGGGKGKKAKSKKKSRKTIG</sequence>
<dbReference type="Gene3D" id="3.40.50.300">
    <property type="entry name" value="P-loop containing nucleotide triphosphate hydrolases"/>
    <property type="match status" value="1"/>
</dbReference>
<evidence type="ECO:0000256" key="8">
    <source>
        <dbReference type="ARBA" id="ARBA00023315"/>
    </source>
</evidence>
<evidence type="ECO:0000256" key="2">
    <source>
        <dbReference type="ARBA" id="ARBA00022552"/>
    </source>
</evidence>
<keyword evidence="7 9" id="KW-0539">Nucleus</keyword>
<evidence type="ECO:0000259" key="11">
    <source>
        <dbReference type="Pfam" id="PF05127"/>
    </source>
</evidence>
<dbReference type="Gene3D" id="3.40.50.11040">
    <property type="match status" value="1"/>
</dbReference>
<feature type="binding site" evidence="9">
    <location>
        <begin position="356"/>
        <end position="365"/>
    </location>
    <ligand>
        <name>ATP</name>
        <dbReference type="ChEBI" id="CHEBI:30616"/>
    </ligand>
</feature>
<dbReference type="HAMAP" id="MF_03211">
    <property type="entry name" value="RNA_acetyltr_Nat10"/>
    <property type="match status" value="1"/>
</dbReference>
<dbReference type="GO" id="GO:0005730">
    <property type="term" value="C:nucleolus"/>
    <property type="evidence" value="ECO:0007669"/>
    <property type="project" value="UniProtKB-SubCell"/>
</dbReference>
<feature type="region of interest" description="Disordered" evidence="10">
    <location>
        <begin position="813"/>
        <end position="850"/>
    </location>
</feature>
<dbReference type="Proteomes" id="UP001516023">
    <property type="component" value="Unassembled WGS sequence"/>
</dbReference>
<evidence type="ECO:0000259" key="12">
    <source>
        <dbReference type="Pfam" id="PF08351"/>
    </source>
</evidence>
<feature type="region of interest" description="Disordered" evidence="10">
    <location>
        <begin position="324"/>
        <end position="344"/>
    </location>
</feature>
<keyword evidence="2 9" id="KW-0698">rRNA processing</keyword>
<dbReference type="Pfam" id="PF08351">
    <property type="entry name" value="TmcA_N"/>
    <property type="match status" value="1"/>
</dbReference>
<evidence type="ECO:0000256" key="1">
    <source>
        <dbReference type="ARBA" id="ARBA00004604"/>
    </source>
</evidence>
<dbReference type="PANTHER" id="PTHR10925:SF5">
    <property type="entry name" value="RNA CYTIDINE ACETYLTRANSFERASE"/>
    <property type="match status" value="1"/>
</dbReference>
<feature type="binding site" evidence="9">
    <location>
        <begin position="789"/>
        <end position="795"/>
    </location>
    <ligand>
        <name>acetyl-CoA</name>
        <dbReference type="ChEBI" id="CHEBI:57288"/>
    </ligand>
</feature>
<feature type="domain" description="N-acetyltransferase" evidence="13">
    <location>
        <begin position="678"/>
        <end position="847"/>
    </location>
</feature>
<dbReference type="Gene3D" id="3.40.630.30">
    <property type="match status" value="1"/>
</dbReference>
<feature type="domain" description="TcmA/NAT10 helicase" evidence="11">
    <location>
        <begin position="351"/>
        <end position="623"/>
    </location>
</feature>
<comment type="subcellular location">
    <subcellularLocation>
        <location evidence="1 9">Nucleus</location>
        <location evidence="1 9">Nucleolus</location>
    </subcellularLocation>
</comment>
<dbReference type="GO" id="GO:0042274">
    <property type="term" value="P:ribosomal small subunit biogenesis"/>
    <property type="evidence" value="ECO:0007669"/>
    <property type="project" value="UniProtKB-UniRule"/>
</dbReference>
<feature type="domain" description="TmcA/NAT10 N-terminal" evidence="12">
    <location>
        <begin position="26"/>
        <end position="233"/>
    </location>
</feature>
<dbReference type="CDD" id="cd04301">
    <property type="entry name" value="NAT_SF"/>
    <property type="match status" value="1"/>
</dbReference>
<comment type="catalytic activity">
    <reaction evidence="9">
        <text>a cytidine in 18S rRNA + acetyl-CoA + ATP + H2O = an N(4)-acetylcytidine in 18S rRNA + ADP + phosphate + CoA + H(+)</text>
        <dbReference type="Rhea" id="RHEA:51424"/>
        <dbReference type="Rhea" id="RHEA-COMP:13575"/>
        <dbReference type="Rhea" id="RHEA-COMP:13576"/>
        <dbReference type="ChEBI" id="CHEBI:15377"/>
        <dbReference type="ChEBI" id="CHEBI:15378"/>
        <dbReference type="ChEBI" id="CHEBI:30616"/>
        <dbReference type="ChEBI" id="CHEBI:43474"/>
        <dbReference type="ChEBI" id="CHEBI:57287"/>
        <dbReference type="ChEBI" id="CHEBI:57288"/>
        <dbReference type="ChEBI" id="CHEBI:74900"/>
        <dbReference type="ChEBI" id="CHEBI:82748"/>
        <dbReference type="ChEBI" id="CHEBI:456216"/>
    </reaction>
</comment>
<evidence type="ECO:0000256" key="10">
    <source>
        <dbReference type="SAM" id="MobiDB-lite"/>
    </source>
</evidence>
<name>A0ABD3QWA4_9STRA</name>
<comment type="catalytic activity">
    <reaction evidence="9">
        <text>a cytidine in tRNA + acetyl-CoA + ATP + H2O = an N(4)-acetylcytidine in tRNA + ADP + phosphate + CoA + H(+)</text>
        <dbReference type="Rhea" id="RHEA:53876"/>
        <dbReference type="Rhea" id="RHEA-COMP:13670"/>
        <dbReference type="Rhea" id="RHEA-COMP:13671"/>
        <dbReference type="ChEBI" id="CHEBI:15377"/>
        <dbReference type="ChEBI" id="CHEBI:15378"/>
        <dbReference type="ChEBI" id="CHEBI:30616"/>
        <dbReference type="ChEBI" id="CHEBI:43474"/>
        <dbReference type="ChEBI" id="CHEBI:57287"/>
        <dbReference type="ChEBI" id="CHEBI:57288"/>
        <dbReference type="ChEBI" id="CHEBI:74900"/>
        <dbReference type="ChEBI" id="CHEBI:82748"/>
        <dbReference type="ChEBI" id="CHEBI:456216"/>
    </reaction>
</comment>
<reference evidence="15 16" key="1">
    <citation type="journal article" date="2020" name="G3 (Bethesda)">
        <title>Improved Reference Genome for Cyclotella cryptica CCMP332, a Model for Cell Wall Morphogenesis, Salinity Adaptation, and Lipid Production in Diatoms (Bacillariophyta).</title>
        <authorList>
            <person name="Roberts W.R."/>
            <person name="Downey K.M."/>
            <person name="Ruck E.C."/>
            <person name="Traller J.C."/>
            <person name="Alverson A.J."/>
        </authorList>
    </citation>
    <scope>NUCLEOTIDE SEQUENCE [LARGE SCALE GENOMIC DNA]</scope>
    <source>
        <strain evidence="15 16">CCMP332</strain>
    </source>
</reference>
<dbReference type="GO" id="GO:0051391">
    <property type="term" value="P:tRNA acetylation"/>
    <property type="evidence" value="ECO:0007669"/>
    <property type="project" value="UniProtKB-UniRule"/>
</dbReference>
<dbReference type="InterPro" id="IPR000182">
    <property type="entry name" value="GNAT_dom"/>
</dbReference>
<feature type="domain" description="N-acetyltransferase" evidence="13">
    <location>
        <begin position="887"/>
        <end position="949"/>
    </location>
</feature>
<feature type="compositionally biased region" description="Basic residues" evidence="10">
    <location>
        <begin position="1283"/>
        <end position="1298"/>
    </location>
</feature>
<dbReference type="Pfam" id="PF13718">
    <property type="entry name" value="GNAT_acetyltr_2"/>
    <property type="match status" value="2"/>
</dbReference>
<keyword evidence="6 9" id="KW-0067">ATP-binding</keyword>
<protein>
    <recommendedName>
        <fullName evidence="9">RNA cytidine acetyltransferase</fullName>
        <ecNumber evidence="9">2.3.1.-</ecNumber>
    </recommendedName>
    <alternativeName>
        <fullName evidence="9">18S rRNA cytosine acetyltransferase</fullName>
    </alternativeName>
</protein>
<dbReference type="GO" id="GO:0008080">
    <property type="term" value="F:N-acetyltransferase activity"/>
    <property type="evidence" value="ECO:0007669"/>
    <property type="project" value="UniProtKB-UniRule"/>
</dbReference>
<evidence type="ECO:0000313" key="16">
    <source>
        <dbReference type="Proteomes" id="UP001516023"/>
    </source>
</evidence>
<feature type="compositionally biased region" description="Acidic residues" evidence="10">
    <location>
        <begin position="814"/>
        <end position="842"/>
    </location>
</feature>
<evidence type="ECO:0000256" key="6">
    <source>
        <dbReference type="ARBA" id="ARBA00022840"/>
    </source>
</evidence>
<dbReference type="Pfam" id="PF13725">
    <property type="entry name" value="tRNA_bind_2"/>
    <property type="match status" value="1"/>
</dbReference>
<dbReference type="EC" id="2.3.1.-" evidence="9"/>
<comment type="caution">
    <text evidence="15">The sequence shown here is derived from an EMBL/GenBank/DDBJ whole genome shotgun (WGS) entry which is preliminary data.</text>
</comment>
<evidence type="ECO:0000256" key="9">
    <source>
        <dbReference type="HAMAP-Rule" id="MF_03211"/>
    </source>
</evidence>
<proteinExistence type="inferred from homology"/>
<organism evidence="15 16">
    <name type="scientific">Cyclotella cryptica</name>
    <dbReference type="NCBI Taxonomy" id="29204"/>
    <lineage>
        <taxon>Eukaryota</taxon>
        <taxon>Sar</taxon>
        <taxon>Stramenopiles</taxon>
        <taxon>Ochrophyta</taxon>
        <taxon>Bacillariophyta</taxon>
        <taxon>Coscinodiscophyceae</taxon>
        <taxon>Thalassiosirophycidae</taxon>
        <taxon>Stephanodiscales</taxon>
        <taxon>Stephanodiscaceae</taxon>
        <taxon>Cyclotella</taxon>
    </lineage>
</organism>
<gene>
    <name evidence="15" type="ORF">HJC23_002512</name>
</gene>
<feature type="binding site" evidence="9">
    <location>
        <position position="922"/>
    </location>
    <ligand>
        <name>acetyl-CoA</name>
        <dbReference type="ChEBI" id="CHEBI:57288"/>
    </ligand>
</feature>
<dbReference type="InterPro" id="IPR033688">
    <property type="entry name" value="NAT10"/>
</dbReference>
<dbReference type="Pfam" id="PF05127">
    <property type="entry name" value="NAT10_TcmA_helicase"/>
    <property type="match status" value="1"/>
</dbReference>
<keyword evidence="4 9" id="KW-0819">tRNA processing</keyword>
<feature type="binding site" evidence="9">
    <location>
        <position position="605"/>
    </location>
    <ligand>
        <name>ATP</name>
        <dbReference type="ChEBI" id="CHEBI:30616"/>
    </ligand>
</feature>
<dbReference type="GO" id="GO:0005524">
    <property type="term" value="F:ATP binding"/>
    <property type="evidence" value="ECO:0007669"/>
    <property type="project" value="UniProtKB-UniRule"/>
</dbReference>
<dbReference type="PANTHER" id="PTHR10925">
    <property type="entry name" value="N-ACETYLTRANSFERASE 10"/>
    <property type="match status" value="1"/>
</dbReference>
<keyword evidence="5 9" id="KW-0547">Nucleotide-binding</keyword>
<comment type="similarity">
    <text evidence="9">Belongs to the RNA cytidine acetyltransferase family. NAT10 subfamily.</text>
</comment>
<evidence type="ECO:0000256" key="3">
    <source>
        <dbReference type="ARBA" id="ARBA00022679"/>
    </source>
</evidence>
<keyword evidence="8 9" id="KW-0012">Acyltransferase</keyword>
<comment type="function">
    <text evidence="9">RNA cytidine acetyltransferase with specificity toward both 18S rRNA and tRNAs. Catalyzes the formation of N(4)-acetylcytidine (ac4C) in 18S rRNA. Required for early nucleolar cleavages of precursor rRNA at sites A0, A1 and A2 during 18S rRNA synthesis. Catalyzes the formation of ac4C in serine and leucine tRNAs. Requires a tRNA-binding adapter protein for full tRNA acetyltransferase activity but not for 18S rRNA acetylation.</text>
</comment>
<evidence type="ECO:0000256" key="5">
    <source>
        <dbReference type="ARBA" id="ARBA00022741"/>
    </source>
</evidence>